<evidence type="ECO:0000256" key="1">
    <source>
        <dbReference type="SAM" id="MobiDB-lite"/>
    </source>
</evidence>
<dbReference type="OrthoDB" id="2757726at2759"/>
<name>A0A371DHZ4_9APHY</name>
<gene>
    <name evidence="2" type="ORF">OH76DRAFT_1345560</name>
</gene>
<dbReference type="EMBL" id="KZ857391">
    <property type="protein sequence ID" value="RDX52155.1"/>
    <property type="molecule type" value="Genomic_DNA"/>
</dbReference>
<feature type="compositionally biased region" description="Polar residues" evidence="1">
    <location>
        <begin position="1"/>
        <end position="22"/>
    </location>
</feature>
<evidence type="ECO:0000313" key="3">
    <source>
        <dbReference type="Proteomes" id="UP000256964"/>
    </source>
</evidence>
<sequence length="368" mass="40600">MSAKSTASARPVSSNKPQSRIALSQIVRAGDASVRSRGVQTEAEAHPPPVLPQQIPPLSSVGGDPAPPAAEPEFPPLQQRSRDFWYPDGNIVAKTEGTYFKLLLSRLERHCGYFKRVSIDRAWTVVSGQKVVEVRDLKLQDFERFLKYLEIPMEHSVKDASKETAMSLLRASRVLACKVIGDLAEARVLGPWSSASVPAPGDALAGRPYSEAIEMLGVAQALNAPLVRKHTLYALLADDDFWSDVASRRAGVDISDADLLMLYRTRVAIQEKWRVHVLAPPKPCQNSACLPDEETRSALWSGQMSKYATTEVRDPLRNVEGVKTAVRKLTNWCRACVDERVRALADAGDLWWKELDQLLKVVVPGAQA</sequence>
<dbReference type="STRING" id="139420.A0A371DHZ4"/>
<evidence type="ECO:0008006" key="4">
    <source>
        <dbReference type="Google" id="ProtNLM"/>
    </source>
</evidence>
<keyword evidence="3" id="KW-1185">Reference proteome</keyword>
<organism evidence="2 3">
    <name type="scientific">Lentinus brumalis</name>
    <dbReference type="NCBI Taxonomy" id="2498619"/>
    <lineage>
        <taxon>Eukaryota</taxon>
        <taxon>Fungi</taxon>
        <taxon>Dikarya</taxon>
        <taxon>Basidiomycota</taxon>
        <taxon>Agaricomycotina</taxon>
        <taxon>Agaricomycetes</taxon>
        <taxon>Polyporales</taxon>
        <taxon>Polyporaceae</taxon>
        <taxon>Lentinus</taxon>
    </lineage>
</organism>
<dbReference type="AlphaFoldDB" id="A0A371DHZ4"/>
<proteinExistence type="predicted"/>
<protein>
    <recommendedName>
        <fullName evidence="4">BTB domain-containing protein</fullName>
    </recommendedName>
</protein>
<feature type="region of interest" description="Disordered" evidence="1">
    <location>
        <begin position="1"/>
        <end position="73"/>
    </location>
</feature>
<reference evidence="2 3" key="1">
    <citation type="journal article" date="2018" name="Biotechnol. Biofuels">
        <title>Integrative visual omics of the white-rot fungus Polyporus brumalis exposes the biotechnological potential of its oxidative enzymes for delignifying raw plant biomass.</title>
        <authorList>
            <person name="Miyauchi S."/>
            <person name="Rancon A."/>
            <person name="Drula E."/>
            <person name="Hage H."/>
            <person name="Chaduli D."/>
            <person name="Favel A."/>
            <person name="Grisel S."/>
            <person name="Henrissat B."/>
            <person name="Herpoel-Gimbert I."/>
            <person name="Ruiz-Duenas F.J."/>
            <person name="Chevret D."/>
            <person name="Hainaut M."/>
            <person name="Lin J."/>
            <person name="Wang M."/>
            <person name="Pangilinan J."/>
            <person name="Lipzen A."/>
            <person name="Lesage-Meessen L."/>
            <person name="Navarro D."/>
            <person name="Riley R."/>
            <person name="Grigoriev I.V."/>
            <person name="Zhou S."/>
            <person name="Raouche S."/>
            <person name="Rosso M.N."/>
        </authorList>
    </citation>
    <scope>NUCLEOTIDE SEQUENCE [LARGE SCALE GENOMIC DNA]</scope>
    <source>
        <strain evidence="2 3">BRFM 1820</strain>
    </source>
</reference>
<dbReference type="Proteomes" id="UP000256964">
    <property type="component" value="Unassembled WGS sequence"/>
</dbReference>
<feature type="compositionally biased region" description="Pro residues" evidence="1">
    <location>
        <begin position="46"/>
        <end position="55"/>
    </location>
</feature>
<accession>A0A371DHZ4</accession>
<evidence type="ECO:0000313" key="2">
    <source>
        <dbReference type="EMBL" id="RDX52155.1"/>
    </source>
</evidence>